<dbReference type="Gene3D" id="3.40.50.1000">
    <property type="entry name" value="HAD superfamily/HAD-like"/>
    <property type="match status" value="1"/>
</dbReference>
<dbReference type="PRINTS" id="PR00120">
    <property type="entry name" value="HATPASE"/>
</dbReference>
<dbReference type="SUPFAM" id="SSF56784">
    <property type="entry name" value="HAD-like"/>
    <property type="match status" value="1"/>
</dbReference>
<dbReference type="Proteomes" id="UP000467841">
    <property type="component" value="Unassembled WGS sequence"/>
</dbReference>
<dbReference type="InterPro" id="IPR036412">
    <property type="entry name" value="HAD-like_sf"/>
</dbReference>
<name>A0A6D2KYG2_9BRAS</name>
<proteinExistence type="predicted"/>
<dbReference type="GO" id="GO:0006865">
    <property type="term" value="P:amino acid transport"/>
    <property type="evidence" value="ECO:0007669"/>
    <property type="project" value="UniProtKB-KW"/>
</dbReference>
<feature type="transmembrane region" description="Helical" evidence="10">
    <location>
        <begin position="546"/>
        <end position="565"/>
    </location>
</feature>
<dbReference type="Gene3D" id="1.20.1110.10">
    <property type="entry name" value="Calcium-transporting ATPase, transmembrane domain"/>
    <property type="match status" value="2"/>
</dbReference>
<dbReference type="Pfam" id="PF13246">
    <property type="entry name" value="Cation_ATPase"/>
    <property type="match status" value="1"/>
</dbReference>
<keyword evidence="7 10" id="KW-1133">Transmembrane helix</keyword>
<dbReference type="GO" id="GO:0005886">
    <property type="term" value="C:plasma membrane"/>
    <property type="evidence" value="ECO:0007669"/>
    <property type="project" value="TreeGrafter"/>
</dbReference>
<dbReference type="AlphaFoldDB" id="A0A6D2KYG2"/>
<dbReference type="InterPro" id="IPR023298">
    <property type="entry name" value="ATPase_P-typ_TM_dom_sf"/>
</dbReference>
<comment type="subcellular location">
    <subcellularLocation>
        <location evidence="1">Membrane</location>
    </subcellularLocation>
</comment>
<keyword evidence="2" id="KW-0813">Transport</keyword>
<evidence type="ECO:0000256" key="7">
    <source>
        <dbReference type="ARBA" id="ARBA00022989"/>
    </source>
</evidence>
<evidence type="ECO:0000259" key="12">
    <source>
        <dbReference type="Pfam" id="PF01490"/>
    </source>
</evidence>
<evidence type="ECO:0000256" key="6">
    <source>
        <dbReference type="ARBA" id="ARBA00022970"/>
    </source>
</evidence>
<dbReference type="NCBIfam" id="TIGR01494">
    <property type="entry name" value="ATPase_P-type"/>
    <property type="match status" value="1"/>
</dbReference>
<organism evidence="13 14">
    <name type="scientific">Microthlaspi erraticum</name>
    <dbReference type="NCBI Taxonomy" id="1685480"/>
    <lineage>
        <taxon>Eukaryota</taxon>
        <taxon>Viridiplantae</taxon>
        <taxon>Streptophyta</taxon>
        <taxon>Embryophyta</taxon>
        <taxon>Tracheophyta</taxon>
        <taxon>Spermatophyta</taxon>
        <taxon>Magnoliopsida</taxon>
        <taxon>eudicotyledons</taxon>
        <taxon>Gunneridae</taxon>
        <taxon>Pentapetalae</taxon>
        <taxon>rosids</taxon>
        <taxon>malvids</taxon>
        <taxon>Brassicales</taxon>
        <taxon>Brassicaceae</taxon>
        <taxon>Coluteocarpeae</taxon>
        <taxon>Microthlaspi</taxon>
    </lineage>
</organism>
<dbReference type="OrthoDB" id="116380at2759"/>
<feature type="compositionally biased region" description="Basic and acidic residues" evidence="9">
    <location>
        <begin position="668"/>
        <end position="679"/>
    </location>
</feature>
<dbReference type="PANTHER" id="PTHR24093:SF514">
    <property type="entry name" value="CALCIUM-TRANSPORTING ATPASE"/>
    <property type="match status" value="1"/>
</dbReference>
<dbReference type="SUPFAM" id="SSF81665">
    <property type="entry name" value="Calcium ATPase, transmembrane domain M"/>
    <property type="match status" value="1"/>
</dbReference>
<feature type="transmembrane region" description="Helical" evidence="10">
    <location>
        <begin position="372"/>
        <end position="393"/>
    </location>
</feature>
<evidence type="ECO:0000256" key="8">
    <source>
        <dbReference type="ARBA" id="ARBA00023136"/>
    </source>
</evidence>
<keyword evidence="3 10" id="KW-0812">Transmembrane</keyword>
<evidence type="ECO:0000256" key="9">
    <source>
        <dbReference type="SAM" id="MobiDB-lite"/>
    </source>
</evidence>
<feature type="transmembrane region" description="Helical" evidence="10">
    <location>
        <begin position="399"/>
        <end position="420"/>
    </location>
</feature>
<dbReference type="GO" id="GO:0005388">
    <property type="term" value="F:P-type calcium transporter activity"/>
    <property type="evidence" value="ECO:0007669"/>
    <property type="project" value="TreeGrafter"/>
</dbReference>
<protein>
    <recommendedName>
        <fullName evidence="15">P-type Ca(2+) transporter</fullName>
    </recommendedName>
</protein>
<accession>A0A6D2KYG2</accession>
<dbReference type="EMBL" id="CACVBM020001695">
    <property type="protein sequence ID" value="CAA7057557.1"/>
    <property type="molecule type" value="Genomic_DNA"/>
</dbReference>
<dbReference type="InterPro" id="IPR013057">
    <property type="entry name" value="AA_transpt_TM"/>
</dbReference>
<feature type="transmembrane region" description="Helical" evidence="10">
    <location>
        <begin position="20"/>
        <end position="41"/>
    </location>
</feature>
<keyword evidence="8 10" id="KW-0472">Membrane</keyword>
<gene>
    <name evidence="13" type="ORF">MERR_LOCUS44793</name>
</gene>
<evidence type="ECO:0000256" key="10">
    <source>
        <dbReference type="SAM" id="Phobius"/>
    </source>
</evidence>
<feature type="domain" description="Amino acid transporter transmembrane" evidence="12">
    <location>
        <begin position="576"/>
        <end position="626"/>
    </location>
</feature>
<dbReference type="GO" id="GO:0016887">
    <property type="term" value="F:ATP hydrolysis activity"/>
    <property type="evidence" value="ECO:0007669"/>
    <property type="project" value="InterPro"/>
</dbReference>
<feature type="transmembrane region" description="Helical" evidence="10">
    <location>
        <begin position="516"/>
        <end position="540"/>
    </location>
</feature>
<comment type="caution">
    <text evidence="13">The sequence shown here is derived from an EMBL/GenBank/DDBJ whole genome shotgun (WGS) entry which is preliminary data.</text>
</comment>
<dbReference type="PANTHER" id="PTHR24093">
    <property type="entry name" value="CATION TRANSPORTING ATPASE"/>
    <property type="match status" value="1"/>
</dbReference>
<keyword evidence="5" id="KW-0460">Magnesium</keyword>
<evidence type="ECO:0008006" key="15">
    <source>
        <dbReference type="Google" id="ProtNLM"/>
    </source>
</evidence>
<feature type="transmembrane region" description="Helical" evidence="10">
    <location>
        <begin position="597"/>
        <end position="616"/>
    </location>
</feature>
<feature type="transmembrane region" description="Helical" evidence="10">
    <location>
        <begin position="445"/>
        <end position="464"/>
    </location>
</feature>
<dbReference type="InterPro" id="IPR023214">
    <property type="entry name" value="HAD_sf"/>
</dbReference>
<dbReference type="PRINTS" id="PR00119">
    <property type="entry name" value="CATATPASE"/>
</dbReference>
<feature type="region of interest" description="Disordered" evidence="9">
    <location>
        <begin position="655"/>
        <end position="681"/>
    </location>
</feature>
<sequence>MFVLGKTTAGEAAEFVIKPLSFGIATIIVAVPVGLSIAVLLNVANTTRKMKTDNALVQTLSSCETMGSVTTILCHKTGILTLNEMSVVDVCAGGIRMQDMDDVSQLPPLLKELLIEGIAQNTNGSVVFETGVVEPEVYGSQTEQAILICDPTEIDEQQRKLFEETIENMCKGRMRCAALAYRRYEPESLPTIEELSRLPQNLVLLAIIGIKDPCRPGTRDAIQLCNSAGVKVCMVTDDDVLTAQAIAMDCGILEVTLGIDDVRTGAQFRELSDEERDQIAENILVLAQATPSDNLLLVKALKKTGHVVAATGMGIHDTMTLREADVGLAMGIGGTAAAKESSDIIILDDSFVTILKVIQWCRSLYTNIQRYVLFRLTVTVSTVAICVVEVVVYDAFPLFAVQLLLLNLIVDIFGALALAYRPTPQHLMGKPPVGIRDHLITTTMWCKLVIQVIYLVLILALINSDTLLKLKHGNTGDAEKVKNTFIFNSLVFCLVFGEFEIRSGDQTLKEILRDNMFLITIGSTILFQIIVTQFLGIFISGVRLDFKNWVLAILVGLVSQAATHFPLQAFQYLQNVILALALTVPFFGYILSLTGSLVSVTIAVILPSAFYLKICWDEMSKFKRVANLGCLLGVLGSFDSSKSLVKELVRVHGANPPLGPPPVSAGDLETRPEENREGSGDLDIPVAMHVRRWCRGRIK</sequence>
<dbReference type="SUPFAM" id="SSF81660">
    <property type="entry name" value="Metal cation-transporting ATPase, ATP-binding domain N"/>
    <property type="match status" value="1"/>
</dbReference>
<keyword evidence="14" id="KW-1185">Reference proteome</keyword>
<evidence type="ECO:0000256" key="4">
    <source>
        <dbReference type="ARBA" id="ARBA00022723"/>
    </source>
</evidence>
<dbReference type="InterPro" id="IPR001757">
    <property type="entry name" value="P_typ_ATPase"/>
</dbReference>
<evidence type="ECO:0000313" key="13">
    <source>
        <dbReference type="EMBL" id="CAA7057557.1"/>
    </source>
</evidence>
<dbReference type="InterPro" id="IPR023299">
    <property type="entry name" value="ATPase_P-typ_cyto_dom_N"/>
</dbReference>
<evidence type="ECO:0000313" key="14">
    <source>
        <dbReference type="Proteomes" id="UP000467841"/>
    </source>
</evidence>
<dbReference type="Pfam" id="PF00689">
    <property type="entry name" value="Cation_ATPase_C"/>
    <property type="match status" value="1"/>
</dbReference>
<feature type="domain" description="Cation-transporting P-type ATPase C-terminal" evidence="11">
    <location>
        <begin position="396"/>
        <end position="559"/>
    </location>
</feature>
<keyword evidence="4" id="KW-0479">Metal-binding</keyword>
<dbReference type="Gene3D" id="3.40.1110.10">
    <property type="entry name" value="Calcium-transporting ATPase, cytoplasmic domain N"/>
    <property type="match status" value="1"/>
</dbReference>
<dbReference type="InterPro" id="IPR006068">
    <property type="entry name" value="ATPase_P-typ_cation-transptr_C"/>
</dbReference>
<dbReference type="GO" id="GO:0005524">
    <property type="term" value="F:ATP binding"/>
    <property type="evidence" value="ECO:0007669"/>
    <property type="project" value="InterPro"/>
</dbReference>
<evidence type="ECO:0000259" key="11">
    <source>
        <dbReference type="Pfam" id="PF00689"/>
    </source>
</evidence>
<dbReference type="GO" id="GO:0046872">
    <property type="term" value="F:metal ion binding"/>
    <property type="evidence" value="ECO:0007669"/>
    <property type="project" value="UniProtKB-KW"/>
</dbReference>
<evidence type="ECO:0000256" key="2">
    <source>
        <dbReference type="ARBA" id="ARBA00022448"/>
    </source>
</evidence>
<keyword evidence="6" id="KW-0029">Amino-acid transport</keyword>
<reference evidence="13" key="1">
    <citation type="submission" date="2020-01" db="EMBL/GenBank/DDBJ databases">
        <authorList>
            <person name="Mishra B."/>
        </authorList>
    </citation>
    <scope>NUCLEOTIDE SEQUENCE [LARGE SCALE GENOMIC DNA]</scope>
</reference>
<evidence type="ECO:0000256" key="3">
    <source>
        <dbReference type="ARBA" id="ARBA00022692"/>
    </source>
</evidence>
<evidence type="ECO:0000256" key="1">
    <source>
        <dbReference type="ARBA" id="ARBA00004370"/>
    </source>
</evidence>
<evidence type="ECO:0000256" key="5">
    <source>
        <dbReference type="ARBA" id="ARBA00022842"/>
    </source>
</evidence>
<dbReference type="Pfam" id="PF01490">
    <property type="entry name" value="Aa_trans"/>
    <property type="match status" value="1"/>
</dbReference>